<feature type="region of interest" description="Disordered" evidence="2">
    <location>
        <begin position="305"/>
        <end position="326"/>
    </location>
</feature>
<organism evidence="4">
    <name type="scientific">marine metagenome</name>
    <dbReference type="NCBI Taxonomy" id="408172"/>
    <lineage>
        <taxon>unclassified sequences</taxon>
        <taxon>metagenomes</taxon>
        <taxon>ecological metagenomes</taxon>
    </lineage>
</organism>
<evidence type="ECO:0000256" key="1">
    <source>
        <dbReference type="ARBA" id="ARBA00022737"/>
    </source>
</evidence>
<dbReference type="SUPFAM" id="SSF50939">
    <property type="entry name" value="Sialidases"/>
    <property type="match status" value="1"/>
</dbReference>
<dbReference type="InterPro" id="IPR036278">
    <property type="entry name" value="Sialidase_sf"/>
</dbReference>
<accession>A0A381V564</accession>
<keyword evidence="1" id="KW-0677">Repeat</keyword>
<gene>
    <name evidence="4" type="ORF">METZ01_LOCUS88383</name>
</gene>
<sequence length="504" mass="54846">MSGTRNFSLTAMVIVSVFGLLPTQGVSQEIGDSEVINQSDNPLLRTFRWRSIGPIGQGGRVDDIAVSPDNPHVFFVGFATAGVWKTTNNGVTFHPVFDTYPVASVGAMAISPSNSDIVWIGTGESNNRQSSSFGAGVYKSTDQGETFDLMGLTETQSISRMIAHPTNPNVLWLAANGRLFGANSERGVYKTTDGGTSWDRVLYVDENTGATDLVIDPSNPNTLFAATYQRRRTACCFVGGGPGSGIWKSMDGGETWSRLNGNGLPNGTMGRIALGMTAADPDVVYAQIEVAADREATLSASEREELEGLAADDESPPDPQYNGIWRSTDKGNSWSFRSNENGRPMYFSQLRVDPTNAEIVYVVDQRVYKSTNGGQEFALLEGYGHVDQHALWINPDNPDHLMIGNDGSVDVSYDQGEAWESLRTWAVGQPYHASVDMRRPYYVCTGLQDNGSWCGPSSVRTGQILSEDWYRVGGGDGFYTAVDPTDYATVYSESQNGNIRRMNL</sequence>
<dbReference type="InterPro" id="IPR015943">
    <property type="entry name" value="WD40/YVTN_repeat-like_dom_sf"/>
</dbReference>
<feature type="non-terminal residue" evidence="4">
    <location>
        <position position="504"/>
    </location>
</feature>
<dbReference type="CDD" id="cd15482">
    <property type="entry name" value="Sialidase_non-viral"/>
    <property type="match status" value="1"/>
</dbReference>
<dbReference type="PANTHER" id="PTHR12106">
    <property type="entry name" value="SORTILIN RELATED"/>
    <property type="match status" value="1"/>
</dbReference>
<name>A0A381V564_9ZZZZ</name>
<reference evidence="4" key="1">
    <citation type="submission" date="2018-05" db="EMBL/GenBank/DDBJ databases">
        <authorList>
            <person name="Lanie J.A."/>
            <person name="Ng W.-L."/>
            <person name="Kazmierczak K.M."/>
            <person name="Andrzejewski T.M."/>
            <person name="Davidsen T.M."/>
            <person name="Wayne K.J."/>
            <person name="Tettelin H."/>
            <person name="Glass J.I."/>
            <person name="Rusch D."/>
            <person name="Podicherti R."/>
            <person name="Tsui H.-C.T."/>
            <person name="Winkler M.E."/>
        </authorList>
    </citation>
    <scope>NUCLEOTIDE SEQUENCE</scope>
</reference>
<dbReference type="InterPro" id="IPR050310">
    <property type="entry name" value="VPS10-sortilin"/>
</dbReference>
<feature type="compositionally biased region" description="Acidic residues" evidence="2">
    <location>
        <begin position="305"/>
        <end position="316"/>
    </location>
</feature>
<proteinExistence type="predicted"/>
<protein>
    <recommendedName>
        <fullName evidence="3">Sortilin N-terminal domain-containing protein</fullName>
    </recommendedName>
</protein>
<dbReference type="Pfam" id="PF15902">
    <property type="entry name" value="Sortilin-Vps10"/>
    <property type="match status" value="1"/>
</dbReference>
<evidence type="ECO:0000313" key="4">
    <source>
        <dbReference type="EMBL" id="SVA35529.1"/>
    </source>
</evidence>
<dbReference type="EMBL" id="UINC01007884">
    <property type="protein sequence ID" value="SVA35529.1"/>
    <property type="molecule type" value="Genomic_DNA"/>
</dbReference>
<dbReference type="Gene3D" id="2.130.10.10">
    <property type="entry name" value="YVTN repeat-like/Quinoprotein amine dehydrogenase"/>
    <property type="match status" value="2"/>
</dbReference>
<dbReference type="InterPro" id="IPR031778">
    <property type="entry name" value="Sortilin_N"/>
</dbReference>
<feature type="domain" description="Sortilin N-terminal" evidence="3">
    <location>
        <begin position="137"/>
        <end position="260"/>
    </location>
</feature>
<dbReference type="AlphaFoldDB" id="A0A381V564"/>
<dbReference type="PANTHER" id="PTHR12106:SF27">
    <property type="entry name" value="SORTILIN-RELATED RECEPTOR"/>
    <property type="match status" value="1"/>
</dbReference>
<evidence type="ECO:0000259" key="3">
    <source>
        <dbReference type="Pfam" id="PF15902"/>
    </source>
</evidence>
<evidence type="ECO:0000256" key="2">
    <source>
        <dbReference type="SAM" id="MobiDB-lite"/>
    </source>
</evidence>